<evidence type="ECO:0008006" key="4">
    <source>
        <dbReference type="Google" id="ProtNLM"/>
    </source>
</evidence>
<dbReference type="Gene3D" id="1.25.40.750">
    <property type="entry name" value="Domain of unknown function DUF5071"/>
    <property type="match status" value="1"/>
</dbReference>
<proteinExistence type="predicted"/>
<gene>
    <name evidence="2" type="ORF">EJ05DRAFT_508016</name>
</gene>
<name>A0A6A6WDH8_9PEZI</name>
<protein>
    <recommendedName>
        <fullName evidence="4">DUF5071 domain-containing protein</fullName>
    </recommendedName>
</protein>
<sequence>MYTSRILSRSRNINYSIQSTNTLRSTKTYLHSPSILHAPTKSFPIEAMKPPEEHKTPSLPRPQNTHLVPKDKHDIAAIKNLTTLPAATWTPLILFPPTHYSAQSSAPEIDSRDGLLAWLQDPNWPVAYPTSQLLLGLLNGGAPVCASRVDDGSVGVGKDEDVVRLAHAPTDEDARVLVSVLQWMFRESEDWEWVYSLIVAIVAKIENRERREEWFGDALRAFLRRVPDQEEKEWGFREEVESIVRLENGITEAEGKESLEARMLDL</sequence>
<reference evidence="2" key="1">
    <citation type="journal article" date="2020" name="Stud. Mycol.">
        <title>101 Dothideomycetes genomes: a test case for predicting lifestyles and emergence of pathogens.</title>
        <authorList>
            <person name="Haridas S."/>
            <person name="Albert R."/>
            <person name="Binder M."/>
            <person name="Bloem J."/>
            <person name="Labutti K."/>
            <person name="Salamov A."/>
            <person name="Andreopoulos B."/>
            <person name="Baker S."/>
            <person name="Barry K."/>
            <person name="Bills G."/>
            <person name="Bluhm B."/>
            <person name="Cannon C."/>
            <person name="Castanera R."/>
            <person name="Culley D."/>
            <person name="Daum C."/>
            <person name="Ezra D."/>
            <person name="Gonzalez J."/>
            <person name="Henrissat B."/>
            <person name="Kuo A."/>
            <person name="Liang C."/>
            <person name="Lipzen A."/>
            <person name="Lutzoni F."/>
            <person name="Magnuson J."/>
            <person name="Mondo S."/>
            <person name="Nolan M."/>
            <person name="Ohm R."/>
            <person name="Pangilinan J."/>
            <person name="Park H.-J."/>
            <person name="Ramirez L."/>
            <person name="Alfaro M."/>
            <person name="Sun H."/>
            <person name="Tritt A."/>
            <person name="Yoshinaga Y."/>
            <person name="Zwiers L.-H."/>
            <person name="Turgeon B."/>
            <person name="Goodwin S."/>
            <person name="Spatafora J."/>
            <person name="Crous P."/>
            <person name="Grigoriev I."/>
        </authorList>
    </citation>
    <scope>NUCLEOTIDE SEQUENCE</scope>
    <source>
        <strain evidence="2">CBS 121739</strain>
    </source>
</reference>
<evidence type="ECO:0000256" key="1">
    <source>
        <dbReference type="SAM" id="MobiDB-lite"/>
    </source>
</evidence>
<dbReference type="EMBL" id="ML996567">
    <property type="protein sequence ID" value="KAF2760763.1"/>
    <property type="molecule type" value="Genomic_DNA"/>
</dbReference>
<feature type="region of interest" description="Disordered" evidence="1">
    <location>
        <begin position="47"/>
        <end position="66"/>
    </location>
</feature>
<evidence type="ECO:0000313" key="3">
    <source>
        <dbReference type="Proteomes" id="UP000799437"/>
    </source>
</evidence>
<dbReference type="Proteomes" id="UP000799437">
    <property type="component" value="Unassembled WGS sequence"/>
</dbReference>
<dbReference type="GeneID" id="54489028"/>
<dbReference type="OrthoDB" id="2969215at2759"/>
<dbReference type="RefSeq" id="XP_033603214.1">
    <property type="nucleotide sequence ID" value="XM_033747974.1"/>
</dbReference>
<accession>A0A6A6WDH8</accession>
<dbReference type="AlphaFoldDB" id="A0A6A6WDH8"/>
<organism evidence="2 3">
    <name type="scientific">Pseudovirgaria hyperparasitica</name>
    <dbReference type="NCBI Taxonomy" id="470096"/>
    <lineage>
        <taxon>Eukaryota</taxon>
        <taxon>Fungi</taxon>
        <taxon>Dikarya</taxon>
        <taxon>Ascomycota</taxon>
        <taxon>Pezizomycotina</taxon>
        <taxon>Dothideomycetes</taxon>
        <taxon>Dothideomycetes incertae sedis</taxon>
        <taxon>Acrospermales</taxon>
        <taxon>Acrospermaceae</taxon>
        <taxon>Pseudovirgaria</taxon>
    </lineage>
</organism>
<dbReference type="InterPro" id="IPR038692">
    <property type="entry name" value="Cthe_2751_sf"/>
</dbReference>
<keyword evidence="3" id="KW-1185">Reference proteome</keyword>
<evidence type="ECO:0000313" key="2">
    <source>
        <dbReference type="EMBL" id="KAF2760763.1"/>
    </source>
</evidence>